<evidence type="ECO:0000259" key="2">
    <source>
        <dbReference type="SMART" id="SM00355"/>
    </source>
</evidence>
<evidence type="ECO:0000313" key="4">
    <source>
        <dbReference type="Proteomes" id="UP001320420"/>
    </source>
</evidence>
<name>A0AAN9UPP7_9PEZI</name>
<dbReference type="Gene3D" id="3.30.160.60">
    <property type="entry name" value="Classic Zinc Finger"/>
    <property type="match status" value="2"/>
</dbReference>
<evidence type="ECO:0000313" key="3">
    <source>
        <dbReference type="EMBL" id="KAK7749980.1"/>
    </source>
</evidence>
<feature type="region of interest" description="Disordered" evidence="1">
    <location>
        <begin position="133"/>
        <end position="169"/>
    </location>
</feature>
<dbReference type="Pfam" id="PF26177">
    <property type="entry name" value="zf_C2H2_17_1st"/>
    <property type="match status" value="1"/>
</dbReference>
<keyword evidence="4" id="KW-1185">Reference proteome</keyword>
<dbReference type="SMART" id="SM00355">
    <property type="entry name" value="ZnF_C2H2"/>
    <property type="match status" value="3"/>
</dbReference>
<protein>
    <recommendedName>
        <fullName evidence="2">C2H2-type domain-containing protein</fullName>
    </recommendedName>
</protein>
<dbReference type="PANTHER" id="PTHR46179">
    <property type="entry name" value="ZINC FINGER PROTEIN"/>
    <property type="match status" value="1"/>
</dbReference>
<dbReference type="AlphaFoldDB" id="A0AAN9UPP7"/>
<dbReference type="InterPro" id="IPR051061">
    <property type="entry name" value="Zinc_finger_trans_reg"/>
</dbReference>
<reference evidence="3 4" key="1">
    <citation type="submission" date="2024-02" db="EMBL/GenBank/DDBJ databases">
        <title>De novo assembly and annotation of 12 fungi associated with fruit tree decline syndrome in Ontario, Canada.</title>
        <authorList>
            <person name="Sulman M."/>
            <person name="Ellouze W."/>
            <person name="Ilyukhin E."/>
        </authorList>
    </citation>
    <scope>NUCLEOTIDE SEQUENCE [LARGE SCALE GENOMIC DNA]</scope>
    <source>
        <strain evidence="3 4">M11/M66-122</strain>
    </source>
</reference>
<feature type="domain" description="C2H2-type" evidence="2">
    <location>
        <begin position="321"/>
        <end position="350"/>
    </location>
</feature>
<dbReference type="EMBL" id="JAKJXP020000072">
    <property type="protein sequence ID" value="KAK7749980.1"/>
    <property type="molecule type" value="Genomic_DNA"/>
</dbReference>
<feature type="domain" description="C2H2-type" evidence="2">
    <location>
        <begin position="253"/>
        <end position="280"/>
    </location>
</feature>
<dbReference type="GO" id="GO:0005634">
    <property type="term" value="C:nucleus"/>
    <property type="evidence" value="ECO:0007669"/>
    <property type="project" value="TreeGrafter"/>
</dbReference>
<organism evidence="3 4">
    <name type="scientific">Diatrype stigma</name>
    <dbReference type="NCBI Taxonomy" id="117547"/>
    <lineage>
        <taxon>Eukaryota</taxon>
        <taxon>Fungi</taxon>
        <taxon>Dikarya</taxon>
        <taxon>Ascomycota</taxon>
        <taxon>Pezizomycotina</taxon>
        <taxon>Sordariomycetes</taxon>
        <taxon>Xylariomycetidae</taxon>
        <taxon>Xylariales</taxon>
        <taxon>Diatrypaceae</taxon>
        <taxon>Diatrype</taxon>
    </lineage>
</organism>
<dbReference type="InterPro" id="IPR013087">
    <property type="entry name" value="Znf_C2H2_type"/>
</dbReference>
<feature type="region of interest" description="Disordered" evidence="1">
    <location>
        <begin position="382"/>
        <end position="409"/>
    </location>
</feature>
<dbReference type="PANTHER" id="PTHR46179:SF24">
    <property type="entry name" value="C2H2-TYPE DOMAIN-CONTAINING PROTEIN"/>
    <property type="match status" value="1"/>
</dbReference>
<dbReference type="Proteomes" id="UP001320420">
    <property type="component" value="Unassembled WGS sequence"/>
</dbReference>
<evidence type="ECO:0000256" key="1">
    <source>
        <dbReference type="SAM" id="MobiDB-lite"/>
    </source>
</evidence>
<feature type="compositionally biased region" description="Basic residues" evidence="1">
    <location>
        <begin position="152"/>
        <end position="162"/>
    </location>
</feature>
<feature type="region of interest" description="Disordered" evidence="1">
    <location>
        <begin position="1"/>
        <end position="26"/>
    </location>
</feature>
<feature type="domain" description="C2H2-type" evidence="2">
    <location>
        <begin position="284"/>
        <end position="311"/>
    </location>
</feature>
<feature type="region of interest" description="Disordered" evidence="1">
    <location>
        <begin position="454"/>
        <end position="482"/>
    </location>
</feature>
<sequence>MHDYAPQPEPPQQVVRQPTQQSESPNNIWTYAVEVQPAYDQPGEDDVGQHTGAVQDAFRKKKIDYGFCITRPVEGNGVCRRYTIPLNIRDSERSRLDFLQIFNTNRRYNQALDGYQFKMSVVSYEPKHFTANTQTYPNVGADASHPNDAASAHHHHHHHHHATPFSPSALNHLMDEVGTYNHGGNASLLPPSPGDDGYLAPLTPPEQRASPSPGADARKGRKSVKFAEDVAPAKKTVVKPDRGTVEKNSDGLYECNFPGCKDPNRAFARKCEWGKHMDKHDRPYRCSMKGCEKMQGFTYSGGLLRHAREVHNDHGGPKNLLYCPHPNCKRHIGKGFTRLENLNEHLRRCHTSGDDDGGCVQGAPAAADNLINPDGALSAVRTERLGDKRKANDEDQDPRDEVKRLRGENQGLLGQIQDLRNQLDLAQRNSLHYQQNNEALKKQVMAMMSGMANGSADATPGNGNADPSTMTLFDQNVSGAYN</sequence>
<dbReference type="InterPro" id="IPR059009">
    <property type="entry name" value="Znf_C2H2_17_1st"/>
</dbReference>
<accession>A0AAN9UPP7</accession>
<comment type="caution">
    <text evidence="3">The sequence shown here is derived from an EMBL/GenBank/DDBJ whole genome shotgun (WGS) entry which is preliminary data.</text>
</comment>
<proteinExistence type="predicted"/>
<feature type="region of interest" description="Disordered" evidence="1">
    <location>
        <begin position="182"/>
        <end position="224"/>
    </location>
</feature>
<feature type="compositionally biased region" description="Low complexity" evidence="1">
    <location>
        <begin position="12"/>
        <end position="21"/>
    </location>
</feature>
<dbReference type="GO" id="GO:0006357">
    <property type="term" value="P:regulation of transcription by RNA polymerase II"/>
    <property type="evidence" value="ECO:0007669"/>
    <property type="project" value="TreeGrafter"/>
</dbReference>
<feature type="compositionally biased region" description="Polar residues" evidence="1">
    <location>
        <begin position="461"/>
        <end position="482"/>
    </location>
</feature>
<feature type="compositionally biased region" description="Basic and acidic residues" evidence="1">
    <location>
        <begin position="382"/>
        <end position="407"/>
    </location>
</feature>
<feature type="compositionally biased region" description="Low complexity" evidence="1">
    <location>
        <begin position="141"/>
        <end position="150"/>
    </location>
</feature>
<gene>
    <name evidence="3" type="ORF">SLS62_008089</name>
</gene>